<dbReference type="Gene3D" id="3.30.450.40">
    <property type="match status" value="1"/>
</dbReference>
<reference evidence="4" key="1">
    <citation type="journal article" date="2019" name="Int. J. Syst. Evol. Microbiol.">
        <title>The Global Catalogue of Microorganisms (GCM) 10K type strain sequencing project: providing services to taxonomists for standard genome sequencing and annotation.</title>
        <authorList>
            <consortium name="The Broad Institute Genomics Platform"/>
            <consortium name="The Broad Institute Genome Sequencing Center for Infectious Disease"/>
            <person name="Wu L."/>
            <person name="Ma J."/>
        </authorList>
    </citation>
    <scope>NUCLEOTIDE SEQUENCE [LARGE SCALE GENOMIC DNA]</scope>
    <source>
        <strain evidence="4">JCM 13476</strain>
    </source>
</reference>
<dbReference type="Gene3D" id="1.10.10.60">
    <property type="entry name" value="Homeodomain-like"/>
    <property type="match status" value="1"/>
</dbReference>
<dbReference type="InterPro" id="IPR009057">
    <property type="entry name" value="Homeodomain-like_sf"/>
</dbReference>
<organism evidence="3 4">
    <name type="scientific">Brevundimonas terrae</name>
    <dbReference type="NCBI Taxonomy" id="363631"/>
    <lineage>
        <taxon>Bacteria</taxon>
        <taxon>Pseudomonadati</taxon>
        <taxon>Pseudomonadota</taxon>
        <taxon>Alphaproteobacteria</taxon>
        <taxon>Caulobacterales</taxon>
        <taxon>Caulobacteraceae</taxon>
        <taxon>Brevundimonas</taxon>
    </lineage>
</organism>
<evidence type="ECO:0000259" key="1">
    <source>
        <dbReference type="Pfam" id="PF01590"/>
    </source>
</evidence>
<dbReference type="InterPro" id="IPR029016">
    <property type="entry name" value="GAF-like_dom_sf"/>
</dbReference>
<proteinExistence type="predicted"/>
<dbReference type="InterPro" id="IPR002197">
    <property type="entry name" value="HTH_Fis"/>
</dbReference>
<dbReference type="RefSeq" id="WP_167175231.1">
    <property type="nucleotide sequence ID" value="NZ_BAAAEJ010000003.1"/>
</dbReference>
<accession>A0ABP3HXV1</accession>
<protein>
    <submittedName>
        <fullName evidence="3">Helix-turn-helix domain-containing protein</fullName>
    </submittedName>
</protein>
<sequence>MNDRLRNDHGNLIRQALDDSAGARSALAASWRRSITLHGLDPMRHRQVETITDLQLREAQQAMEPVTRAAEGVLDRLFQAVGGVGCCVLLTNTDGIPVERRGAVADDQTFHRWGLWPGAVWSEAVEGTNGIGTALAEHRPVTIHRDQHFHARNTGLSCVTYPVHDHLGRLVGSLDVSSCRADATESILGLISTAVADAVRAIEAQTFRQAFSDARIVLAGDASERNHAALLAVDRDDLVIGATRAARLSLLITDERIAAQLPAADLLAPAQAPYAETETDLHEAERGAVRRALARSGGNVSAAARALGISRATLHRKLHKLGLIELH</sequence>
<name>A0ABP3HXV1_9CAUL</name>
<dbReference type="EMBL" id="BAAAEJ010000003">
    <property type="protein sequence ID" value="GAA0382286.1"/>
    <property type="molecule type" value="Genomic_DNA"/>
</dbReference>
<evidence type="ECO:0000313" key="3">
    <source>
        <dbReference type="EMBL" id="GAA0382286.1"/>
    </source>
</evidence>
<gene>
    <name evidence="3" type="ORF">GCM10009093_06570</name>
</gene>
<dbReference type="PRINTS" id="PR01590">
    <property type="entry name" value="HTHFIS"/>
</dbReference>
<feature type="domain" description="GAF" evidence="1">
    <location>
        <begin position="69"/>
        <end position="198"/>
    </location>
</feature>
<keyword evidence="4" id="KW-1185">Reference proteome</keyword>
<dbReference type="SUPFAM" id="SSF55781">
    <property type="entry name" value="GAF domain-like"/>
    <property type="match status" value="1"/>
</dbReference>
<evidence type="ECO:0000259" key="2">
    <source>
        <dbReference type="Pfam" id="PF02954"/>
    </source>
</evidence>
<dbReference type="Pfam" id="PF02954">
    <property type="entry name" value="HTH_8"/>
    <property type="match status" value="1"/>
</dbReference>
<dbReference type="Pfam" id="PF01590">
    <property type="entry name" value="GAF"/>
    <property type="match status" value="1"/>
</dbReference>
<dbReference type="Proteomes" id="UP001500791">
    <property type="component" value="Unassembled WGS sequence"/>
</dbReference>
<feature type="domain" description="DNA binding HTH" evidence="2">
    <location>
        <begin position="283"/>
        <end position="320"/>
    </location>
</feature>
<dbReference type="InterPro" id="IPR003018">
    <property type="entry name" value="GAF"/>
</dbReference>
<comment type="caution">
    <text evidence="3">The sequence shown here is derived from an EMBL/GenBank/DDBJ whole genome shotgun (WGS) entry which is preliminary data.</text>
</comment>
<evidence type="ECO:0000313" key="4">
    <source>
        <dbReference type="Proteomes" id="UP001500791"/>
    </source>
</evidence>
<dbReference type="SUPFAM" id="SSF46689">
    <property type="entry name" value="Homeodomain-like"/>
    <property type="match status" value="1"/>
</dbReference>